<dbReference type="Proteomes" id="UP000635071">
    <property type="component" value="Unassembled WGS sequence"/>
</dbReference>
<dbReference type="SUPFAM" id="SSF50156">
    <property type="entry name" value="PDZ domain-like"/>
    <property type="match status" value="1"/>
</dbReference>
<dbReference type="RefSeq" id="WP_188761655.1">
    <property type="nucleotide sequence ID" value="NZ_BMJM01000002.1"/>
</dbReference>
<protein>
    <submittedName>
        <fullName evidence="4">Peptidase M61</fullName>
    </submittedName>
</protein>
<feature type="chain" id="PRO_5037433073" evidence="1">
    <location>
        <begin position="18"/>
        <end position="635"/>
    </location>
</feature>
<evidence type="ECO:0000313" key="5">
    <source>
        <dbReference type="Proteomes" id="UP000635071"/>
    </source>
</evidence>
<evidence type="ECO:0000256" key="1">
    <source>
        <dbReference type="SAM" id="SignalP"/>
    </source>
</evidence>
<reference evidence="4" key="1">
    <citation type="journal article" date="2014" name="Int. J. Syst. Evol. Microbiol.">
        <title>Complete genome sequence of Corynebacterium casei LMG S-19264T (=DSM 44701T), isolated from a smear-ripened cheese.</title>
        <authorList>
            <consortium name="US DOE Joint Genome Institute (JGI-PGF)"/>
            <person name="Walter F."/>
            <person name="Albersmeier A."/>
            <person name="Kalinowski J."/>
            <person name="Ruckert C."/>
        </authorList>
    </citation>
    <scope>NUCLEOTIDE SEQUENCE</scope>
    <source>
        <strain evidence="4">CGMCC 1.15519</strain>
    </source>
</reference>
<dbReference type="Pfam" id="PF17899">
    <property type="entry name" value="Peptidase_M61_N"/>
    <property type="match status" value="1"/>
</dbReference>
<proteinExistence type="predicted"/>
<feature type="domain" description="Peptidase M61 N-terminal" evidence="3">
    <location>
        <begin position="46"/>
        <end position="218"/>
    </location>
</feature>
<dbReference type="Pfam" id="PF05299">
    <property type="entry name" value="Peptidase_M61"/>
    <property type="match status" value="1"/>
</dbReference>
<accession>A0A917E586</accession>
<sequence length="635" mass="69985">MLKSFLLAGLLATSAHAAELSRPTPLPFTNTIPVAKDLPFPGTMTLKVDATDNLRGVFKVRQTIPVPASGPMTLLFPKWLPGNHSPRGEISKLAGLVITAGGKELTWKRDEIDVYAFHIDVPAGARALDVRFDFLSPTAINQGRIVATSDMISLQPNQVSLYPAGWFTRQIPVATTITWPSNWQAGGALRIKSRAGNAITYETTDYETLVDSPFLAGRWFKQWDLGHNVMLDVVADAPRYLEAKPAQIEAHRKLVDQAIKLFGTRQFDHYDFLLSLTENLGGIGLEHHRSSENGVNAAYFTEWDKGPGRRNLLPHEFTHSWNGKHRRGADSIVPNFNTPLRNSLLWVYEGQTQFWGFVLGARSGLFSKQETLDSFAATAASLDNRPARGWRSLDDTTNDPVIAARAPKAWLSQQRSEDYYAEGMLIWLEADNIIRTATRGAKGMDDFARSFFGTGEGDWGVVPYDFNTLVAGLNAVTPYDWASFLTKRLTEKAAGAPLAGFTTSGYKLIYTDTPTATFADGMRTGKNNNLSYSGGILIGKEGQIDQIIWNSAAFEAGLTVSDTIIAVNDKPFTDDLIKAEIADAKGQKAPIRLLVKTGDRLRTVDLAWNGGLRYPRFEKTGSTDTSLDKLLMPRP</sequence>
<dbReference type="InterPro" id="IPR007963">
    <property type="entry name" value="Peptidase_M61_catalytic"/>
</dbReference>
<feature type="signal peptide" evidence="1">
    <location>
        <begin position="1"/>
        <end position="17"/>
    </location>
</feature>
<dbReference type="Gene3D" id="1.10.390.10">
    <property type="entry name" value="Neutral Protease Domain 2"/>
    <property type="match status" value="1"/>
</dbReference>
<dbReference type="InterPro" id="IPR036034">
    <property type="entry name" value="PDZ_sf"/>
</dbReference>
<name>A0A917E586_9SPHN</name>
<dbReference type="InterPro" id="IPR040756">
    <property type="entry name" value="Peptidase_M61_N"/>
</dbReference>
<evidence type="ECO:0000259" key="3">
    <source>
        <dbReference type="Pfam" id="PF17899"/>
    </source>
</evidence>
<dbReference type="InterPro" id="IPR024191">
    <property type="entry name" value="Peptidase_M61"/>
</dbReference>
<feature type="domain" description="Peptidase M61 catalytic" evidence="2">
    <location>
        <begin position="310"/>
        <end position="426"/>
    </location>
</feature>
<keyword evidence="1" id="KW-0732">Signal</keyword>
<organism evidence="4 5">
    <name type="scientific">Sandarakinorhabdus glacialis</name>
    <dbReference type="NCBI Taxonomy" id="1614636"/>
    <lineage>
        <taxon>Bacteria</taxon>
        <taxon>Pseudomonadati</taxon>
        <taxon>Pseudomonadota</taxon>
        <taxon>Alphaproteobacteria</taxon>
        <taxon>Sphingomonadales</taxon>
        <taxon>Sphingosinicellaceae</taxon>
        <taxon>Sandarakinorhabdus</taxon>
    </lineage>
</organism>
<dbReference type="AlphaFoldDB" id="A0A917E586"/>
<dbReference type="InterPro" id="IPR027268">
    <property type="entry name" value="Peptidase_M4/M1_CTD_sf"/>
</dbReference>
<dbReference type="Gene3D" id="2.60.40.3650">
    <property type="match status" value="1"/>
</dbReference>
<keyword evidence="5" id="KW-1185">Reference proteome</keyword>
<comment type="caution">
    <text evidence="4">The sequence shown here is derived from an EMBL/GenBank/DDBJ whole genome shotgun (WGS) entry which is preliminary data.</text>
</comment>
<evidence type="ECO:0000259" key="2">
    <source>
        <dbReference type="Pfam" id="PF05299"/>
    </source>
</evidence>
<dbReference type="Gene3D" id="2.30.42.10">
    <property type="match status" value="1"/>
</dbReference>
<gene>
    <name evidence="4" type="ORF">GCM10011529_08300</name>
</gene>
<dbReference type="EMBL" id="BMJM01000002">
    <property type="protein sequence ID" value="GGE04290.1"/>
    <property type="molecule type" value="Genomic_DNA"/>
</dbReference>
<reference evidence="4" key="2">
    <citation type="submission" date="2020-09" db="EMBL/GenBank/DDBJ databases">
        <authorList>
            <person name="Sun Q."/>
            <person name="Zhou Y."/>
        </authorList>
    </citation>
    <scope>NUCLEOTIDE SEQUENCE</scope>
    <source>
        <strain evidence="4">CGMCC 1.15519</strain>
    </source>
</reference>
<evidence type="ECO:0000313" key="4">
    <source>
        <dbReference type="EMBL" id="GGE04290.1"/>
    </source>
</evidence>
<dbReference type="PIRSF" id="PIRSF016493">
    <property type="entry name" value="Glycyl_aminpptds"/>
    <property type="match status" value="1"/>
</dbReference>